<gene>
    <name evidence="2" type="primary">Rps6kl1_predicted</name>
    <name evidence="2" type="ORF">rCG_20821</name>
</gene>
<evidence type="ECO:0000313" key="2">
    <source>
        <dbReference type="EMBL" id="EDL81549.1"/>
    </source>
</evidence>
<feature type="region of interest" description="Disordered" evidence="1">
    <location>
        <begin position="1"/>
        <end position="22"/>
    </location>
</feature>
<proteinExistence type="predicted"/>
<organism evidence="2 3">
    <name type="scientific">Rattus norvegicus</name>
    <name type="common">Rat</name>
    <dbReference type="NCBI Taxonomy" id="10116"/>
    <lineage>
        <taxon>Eukaryota</taxon>
        <taxon>Metazoa</taxon>
        <taxon>Chordata</taxon>
        <taxon>Craniata</taxon>
        <taxon>Vertebrata</taxon>
        <taxon>Euteleostomi</taxon>
        <taxon>Mammalia</taxon>
        <taxon>Eutheria</taxon>
        <taxon>Euarchontoglires</taxon>
        <taxon>Glires</taxon>
        <taxon>Rodentia</taxon>
        <taxon>Myomorpha</taxon>
        <taxon>Muroidea</taxon>
        <taxon>Muridae</taxon>
        <taxon>Murinae</taxon>
        <taxon>Rattus</taxon>
    </lineage>
</organism>
<feature type="region of interest" description="Disordered" evidence="1">
    <location>
        <begin position="81"/>
        <end position="129"/>
    </location>
</feature>
<keyword evidence="2" id="KW-0689">Ribosomal protein</keyword>
<evidence type="ECO:0000256" key="1">
    <source>
        <dbReference type="SAM" id="MobiDB-lite"/>
    </source>
</evidence>
<reference evidence="3" key="1">
    <citation type="submission" date="2005-09" db="EMBL/GenBank/DDBJ databases">
        <authorList>
            <person name="Mural R.J."/>
            <person name="Li P.W."/>
            <person name="Adams M.D."/>
            <person name="Amanatides P.G."/>
            <person name="Baden-Tillson H."/>
            <person name="Barnstead M."/>
            <person name="Chin S.H."/>
            <person name="Dew I."/>
            <person name="Evans C.A."/>
            <person name="Ferriera S."/>
            <person name="Flanigan M."/>
            <person name="Fosler C."/>
            <person name="Glodek A."/>
            <person name="Gu Z."/>
            <person name="Holt R.A."/>
            <person name="Jennings D."/>
            <person name="Kraft C.L."/>
            <person name="Lu F."/>
            <person name="Nguyen T."/>
            <person name="Nusskern D.R."/>
            <person name="Pfannkoch C.M."/>
            <person name="Sitter C."/>
            <person name="Sutton G.G."/>
            <person name="Venter J.C."/>
            <person name="Wang Z."/>
            <person name="Woodage T."/>
            <person name="Zheng X.H."/>
            <person name="Zhong F."/>
        </authorList>
    </citation>
    <scope>NUCLEOTIDE SEQUENCE [LARGE SCALE GENOMIC DNA]</scope>
    <source>
        <strain>BN</strain>
        <strain evidence="3">Sprague-Dawley</strain>
    </source>
</reference>
<dbReference type="EMBL" id="CH473982">
    <property type="protein sequence ID" value="EDL81549.1"/>
    <property type="molecule type" value="Genomic_DNA"/>
</dbReference>
<dbReference type="AlphaFoldDB" id="A6JE08"/>
<dbReference type="Proteomes" id="UP000234681">
    <property type="component" value="Chromosome 6"/>
</dbReference>
<name>A6JE08_RAT</name>
<dbReference type="GO" id="GO:0005840">
    <property type="term" value="C:ribosome"/>
    <property type="evidence" value="ECO:0007669"/>
    <property type="project" value="UniProtKB-KW"/>
</dbReference>
<keyword evidence="2" id="KW-0418">Kinase</keyword>
<sequence>MGYEGCEVELPGRGSEQGDPITAEADGGLMKWREGRVWPGLVFFLTLSLLLWPRRHPLVTSTLPGPLSTLGAQVWLCPGEVQSPTQHWPQPYDPSKAPTRPHLEAGQNPSGASVDFPEPSPSPPASERG</sequence>
<evidence type="ECO:0000313" key="3">
    <source>
        <dbReference type="Proteomes" id="UP000234681"/>
    </source>
</evidence>
<feature type="compositionally biased region" description="Pro residues" evidence="1">
    <location>
        <begin position="118"/>
        <end position="129"/>
    </location>
</feature>
<protein>
    <submittedName>
        <fullName evidence="2">Ribosomal protein S6 kinase-like 1 (Predicted), isoform CRA_a</fullName>
    </submittedName>
</protein>
<accession>A6JE08</accession>
<dbReference type="GO" id="GO:0016301">
    <property type="term" value="F:kinase activity"/>
    <property type="evidence" value="ECO:0007669"/>
    <property type="project" value="UniProtKB-KW"/>
</dbReference>
<keyword evidence="2" id="KW-0808">Transferase</keyword>
<keyword evidence="2" id="KW-0687">Ribonucleoprotein</keyword>